<evidence type="ECO:0000259" key="2">
    <source>
        <dbReference type="Pfam" id="PF08707"/>
    </source>
</evidence>
<reference evidence="3" key="1">
    <citation type="journal article" date="2014" name="Front. Microbiol.">
        <title>High frequency of phylogenetically diverse reductive dehalogenase-homologous genes in deep subseafloor sedimentary metagenomes.</title>
        <authorList>
            <person name="Kawai M."/>
            <person name="Futagami T."/>
            <person name="Toyoda A."/>
            <person name="Takaki Y."/>
            <person name="Nishi S."/>
            <person name="Hori S."/>
            <person name="Arai W."/>
            <person name="Tsubouchi T."/>
            <person name="Morono Y."/>
            <person name="Uchiyama I."/>
            <person name="Ito T."/>
            <person name="Fujiyama A."/>
            <person name="Inagaki F."/>
            <person name="Takami H."/>
        </authorList>
    </citation>
    <scope>NUCLEOTIDE SEQUENCE</scope>
    <source>
        <strain evidence="3">Expedition CK06-06</strain>
    </source>
</reference>
<protein>
    <recommendedName>
        <fullName evidence="2">Primase C-terminal 2 domain-containing protein</fullName>
    </recommendedName>
</protein>
<sequence>MVGDYCSDKRAADVARVLRLPGFYHNKAEPYLVRIVEASGKRYTREELLEAFPPPKEPPAPPPVFSSSSSAHVSPEDAYRIRNALKLIDPNPYDKWLQIGMILHGAYLGDGEGLCLWMNWAKGSLKFDQQAHQYKWRTFGKTEGRKLGLGTLFQLADDALHGT</sequence>
<dbReference type="InterPro" id="IPR014819">
    <property type="entry name" value="PriCT_2"/>
</dbReference>
<evidence type="ECO:0000313" key="3">
    <source>
        <dbReference type="EMBL" id="GAH17458.1"/>
    </source>
</evidence>
<proteinExistence type="predicted"/>
<feature type="region of interest" description="Disordered" evidence="1">
    <location>
        <begin position="51"/>
        <end position="71"/>
    </location>
</feature>
<organism evidence="3">
    <name type="scientific">marine sediment metagenome</name>
    <dbReference type="NCBI Taxonomy" id="412755"/>
    <lineage>
        <taxon>unclassified sequences</taxon>
        <taxon>metagenomes</taxon>
        <taxon>ecological metagenomes</taxon>
    </lineage>
</organism>
<name>X1F9P9_9ZZZZ</name>
<accession>X1F9P9</accession>
<evidence type="ECO:0000256" key="1">
    <source>
        <dbReference type="SAM" id="MobiDB-lite"/>
    </source>
</evidence>
<dbReference type="EMBL" id="BART01033132">
    <property type="protein sequence ID" value="GAH17458.1"/>
    <property type="molecule type" value="Genomic_DNA"/>
</dbReference>
<feature type="compositionally biased region" description="Pro residues" evidence="1">
    <location>
        <begin position="52"/>
        <end position="64"/>
    </location>
</feature>
<comment type="caution">
    <text evidence="3">The sequence shown here is derived from an EMBL/GenBank/DDBJ whole genome shotgun (WGS) entry which is preliminary data.</text>
</comment>
<dbReference type="GO" id="GO:0016817">
    <property type="term" value="F:hydrolase activity, acting on acid anhydrides"/>
    <property type="evidence" value="ECO:0007669"/>
    <property type="project" value="InterPro"/>
</dbReference>
<dbReference type="Pfam" id="PF08707">
    <property type="entry name" value="PriCT_2"/>
    <property type="match status" value="1"/>
</dbReference>
<feature type="domain" description="Primase C-terminal 2" evidence="2">
    <location>
        <begin position="81"/>
        <end position="156"/>
    </location>
</feature>
<gene>
    <name evidence="3" type="ORF">S01H4_57041</name>
</gene>
<dbReference type="AlphaFoldDB" id="X1F9P9"/>